<evidence type="ECO:0000256" key="11">
    <source>
        <dbReference type="ARBA" id="ARBA00023136"/>
    </source>
</evidence>
<dbReference type="eggNOG" id="KOG2941">
    <property type="taxonomic scope" value="Eukaryota"/>
</dbReference>
<reference evidence="20 21" key="1">
    <citation type="journal article" date="2009" name="Nature">
        <title>Evolution of pathogenicity and sexual reproduction in eight Candida genomes.</title>
        <authorList>
            <person name="Butler G."/>
            <person name="Rasmussen M.D."/>
            <person name="Lin M.F."/>
            <person name="Santos M.A."/>
            <person name="Sakthikumar S."/>
            <person name="Munro C.A."/>
            <person name="Rheinbay E."/>
            <person name="Grabherr M."/>
            <person name="Forche A."/>
            <person name="Reedy J.L."/>
            <person name="Agrafioti I."/>
            <person name="Arnaud M.B."/>
            <person name="Bates S."/>
            <person name="Brown A.J."/>
            <person name="Brunke S."/>
            <person name="Costanzo M.C."/>
            <person name="Fitzpatrick D.A."/>
            <person name="de Groot P.W."/>
            <person name="Harris D."/>
            <person name="Hoyer L.L."/>
            <person name="Hube B."/>
            <person name="Klis F.M."/>
            <person name="Kodira C."/>
            <person name="Lennard N."/>
            <person name="Logue M.E."/>
            <person name="Martin R."/>
            <person name="Neiman A.M."/>
            <person name="Nikolaou E."/>
            <person name="Quail M.A."/>
            <person name="Quinn J."/>
            <person name="Santos M.C."/>
            <person name="Schmitzberger F.F."/>
            <person name="Sherlock G."/>
            <person name="Shah P."/>
            <person name="Silverstein K.A."/>
            <person name="Skrzypek M.S."/>
            <person name="Soll D."/>
            <person name="Staggs R."/>
            <person name="Stansfield I."/>
            <person name="Stumpf M.P."/>
            <person name="Sudbery P.E."/>
            <person name="Srikantha T."/>
            <person name="Zeng Q."/>
            <person name="Berman J."/>
            <person name="Berriman M."/>
            <person name="Heitman J."/>
            <person name="Gow N.A."/>
            <person name="Lorenz M.C."/>
            <person name="Birren B.W."/>
            <person name="Kellis M."/>
            <person name="Cuomo C.A."/>
        </authorList>
    </citation>
    <scope>NUCLEOTIDE SEQUENCE [LARGE SCALE GENOMIC DNA]</scope>
    <source>
        <strain evidence="21">ATCC MYA-3404 / T1</strain>
    </source>
</reference>
<keyword evidence="8 18" id="KW-0812">Transmembrane</keyword>
<dbReference type="AlphaFoldDB" id="C5MCF0"/>
<keyword evidence="10 18" id="KW-1133">Transmembrane helix</keyword>
<name>C5MCF0_CANTT</name>
<evidence type="ECO:0000256" key="2">
    <source>
        <dbReference type="ARBA" id="ARBA00004922"/>
    </source>
</evidence>
<evidence type="ECO:0000256" key="1">
    <source>
        <dbReference type="ARBA" id="ARBA00004389"/>
    </source>
</evidence>
<evidence type="ECO:0000256" key="17">
    <source>
        <dbReference type="ARBA" id="ARBA00045071"/>
    </source>
</evidence>
<evidence type="ECO:0000256" key="13">
    <source>
        <dbReference type="ARBA" id="ARBA00030745"/>
    </source>
</evidence>
<comment type="pathway">
    <text evidence="2">Protein modification; protein glycosylation.</text>
</comment>
<keyword evidence="21" id="KW-1185">Reference proteome</keyword>
<evidence type="ECO:0000259" key="19">
    <source>
        <dbReference type="Pfam" id="PF00534"/>
    </source>
</evidence>
<dbReference type="EC" id="2.4.1.142" evidence="4"/>
<dbReference type="GO" id="GO:0006488">
    <property type="term" value="P:dolichol-linked oligosaccharide biosynthetic process"/>
    <property type="evidence" value="ECO:0007669"/>
    <property type="project" value="EnsemblFungi"/>
</dbReference>
<dbReference type="InterPro" id="IPR026051">
    <property type="entry name" value="ALG1-like"/>
</dbReference>
<evidence type="ECO:0000256" key="7">
    <source>
        <dbReference type="ARBA" id="ARBA00022679"/>
    </source>
</evidence>
<dbReference type="VEuPathDB" id="FungiDB:CTRG_03901"/>
<evidence type="ECO:0000256" key="10">
    <source>
        <dbReference type="ARBA" id="ARBA00022989"/>
    </source>
</evidence>
<dbReference type="STRING" id="294747.C5MCF0"/>
<dbReference type="SUPFAM" id="SSF53756">
    <property type="entry name" value="UDP-Glycosyltransferase/glycogen phosphorylase"/>
    <property type="match status" value="1"/>
</dbReference>
<dbReference type="GeneID" id="8297956"/>
<dbReference type="UniPathway" id="UPA00378"/>
<feature type="transmembrane region" description="Helical" evidence="18">
    <location>
        <begin position="20"/>
        <end position="43"/>
    </location>
</feature>
<dbReference type="Gene3D" id="3.40.50.2000">
    <property type="entry name" value="Glycogen Phosphorylase B"/>
    <property type="match status" value="2"/>
</dbReference>
<comment type="function">
    <text evidence="12">Participates in the formation of the lipid-linked precursor oligosaccharide for N-glycosylation. Involved in assembling the dolichol-pyrophosphate-GlcNAc(2)-Man(5) intermediate on the cytoplasmic surface of the ER.</text>
</comment>
<dbReference type="OrthoDB" id="614844at2759"/>
<evidence type="ECO:0000256" key="8">
    <source>
        <dbReference type="ARBA" id="ARBA00022692"/>
    </source>
</evidence>
<comment type="similarity">
    <text evidence="3">Belongs to the glycosyltransferase group 1 family.</text>
</comment>
<evidence type="ECO:0000256" key="6">
    <source>
        <dbReference type="ARBA" id="ARBA00022676"/>
    </source>
</evidence>
<accession>C5MCF0</accession>
<comment type="catalytic activity">
    <reaction evidence="17">
        <text>an N,N'-diacetylchitobiosyl-diphospho-di-trans,poly-cis-dolichol + GDP-alpha-D-mannose = a beta-D-Man-(1-&gt;4)-beta-D-GlcNAc-(1-&gt;4)-alpha-D-GlcNAc-diphospho-di-trans,poly-cis-dolichol + GDP + H(+)</text>
        <dbReference type="Rhea" id="RHEA:13865"/>
        <dbReference type="Rhea" id="RHEA-COMP:19510"/>
        <dbReference type="Rhea" id="RHEA-COMP:19511"/>
        <dbReference type="ChEBI" id="CHEBI:15378"/>
        <dbReference type="ChEBI" id="CHEBI:57269"/>
        <dbReference type="ChEBI" id="CHEBI:57527"/>
        <dbReference type="ChEBI" id="CHEBI:58189"/>
        <dbReference type="ChEBI" id="CHEBI:58472"/>
        <dbReference type="EC" id="2.4.1.142"/>
    </reaction>
    <physiologicalReaction direction="left-to-right" evidence="17">
        <dbReference type="Rhea" id="RHEA:13866"/>
    </physiologicalReaction>
</comment>
<evidence type="ECO:0000256" key="5">
    <source>
        <dbReference type="ARBA" id="ARBA00015841"/>
    </source>
</evidence>
<evidence type="ECO:0000313" key="20">
    <source>
        <dbReference type="EMBL" id="EER32230.1"/>
    </source>
</evidence>
<dbReference type="Pfam" id="PF00534">
    <property type="entry name" value="Glycos_transf_1"/>
    <property type="match status" value="1"/>
</dbReference>
<dbReference type="KEGG" id="ctp:CTRG_03901"/>
<dbReference type="HOGENOM" id="CLU_012079_0_0_1"/>
<feature type="domain" description="Glycosyl transferase family 1" evidence="19">
    <location>
        <begin position="265"/>
        <end position="431"/>
    </location>
</feature>
<evidence type="ECO:0000256" key="14">
    <source>
        <dbReference type="ARBA" id="ARBA00031434"/>
    </source>
</evidence>
<keyword evidence="9" id="KW-0256">Endoplasmic reticulum</keyword>
<dbReference type="PANTHER" id="PTHR13036">
    <property type="entry name" value="BETA1,4 MANNOSYLTRANSFERASE"/>
    <property type="match status" value="1"/>
</dbReference>
<evidence type="ECO:0000256" key="9">
    <source>
        <dbReference type="ARBA" id="ARBA00022824"/>
    </source>
</evidence>
<evidence type="ECO:0000256" key="16">
    <source>
        <dbReference type="ARBA" id="ARBA00033088"/>
    </source>
</evidence>
<dbReference type="Proteomes" id="UP000002037">
    <property type="component" value="Unassembled WGS sequence"/>
</dbReference>
<gene>
    <name evidence="20" type="ORF">CTRG_03901</name>
</gene>
<protein>
    <recommendedName>
        <fullName evidence="5">Chitobiosyldiphosphodolichol beta-mannosyltransferase</fullName>
        <ecNumber evidence="4">2.4.1.142</ecNumber>
    </recommendedName>
    <alternativeName>
        <fullName evidence="13">Asparagine-linked glycosylation protein 1</fullName>
    </alternativeName>
    <alternativeName>
        <fullName evidence="15">Beta-1,4-mannosyltransferase</fullName>
    </alternativeName>
    <alternativeName>
        <fullName evidence="16">GDP-Man:GlcNAc2-PP-dolichol mannosyltransferase</fullName>
    </alternativeName>
    <alternativeName>
        <fullName evidence="14">GDP-mannose-dolichol diphosphochitobiose mannosyltransferase</fullName>
    </alternativeName>
</protein>
<keyword evidence="11 18" id="KW-0472">Membrane</keyword>
<evidence type="ECO:0000256" key="12">
    <source>
        <dbReference type="ARBA" id="ARBA00024899"/>
    </source>
</evidence>
<evidence type="ECO:0000256" key="4">
    <source>
        <dbReference type="ARBA" id="ARBA00012611"/>
    </source>
</evidence>
<evidence type="ECO:0000313" key="21">
    <source>
        <dbReference type="Proteomes" id="UP000002037"/>
    </source>
</evidence>
<evidence type="ECO:0000256" key="3">
    <source>
        <dbReference type="ARBA" id="ARBA00006122"/>
    </source>
</evidence>
<sequence length="462" mass="53300">MTEFIKYKGFDHVWQYSGPWLYYLIGVYLCLPIIAYSVLPWFFHKRKSSQRKMISIFVLGDLGHSPRMCYHAMTFSKLDYFVNLCGYIETEPSPEVLDDVSIDIIPIDVIKNTNDLPFALFALYKISTQCKQIWKILWNTRGTDYIMIQNPPSIPILLVIIVFIKFFSRETELIIDWHNLNYTILNLRYNNLNHPFVRIVKFYEHILGHFANLNITVTKNMRKFLNTEFGLKKNRIVTLYDRPGDQFQPITDKSEFTSKHELFKDIDTQKYKILISSTSFTPDEDFNILLDALKEYEGISNTPPVCLIVTGKGPLKEKFLTTVEELKFSPKVIVKTAWLSAEDYPKVLACADLGISLHTSSSGIDLPMKIVDFFGCGVPVISLNFPAIDELVKDGVNGLITKDKSQTKESKQVCHLINEVFTDEKLLSTIKNGAMEESKLRWDENWFSVLGSKFDTKQIKGR</sequence>
<evidence type="ECO:0000256" key="18">
    <source>
        <dbReference type="SAM" id="Phobius"/>
    </source>
</evidence>
<dbReference type="GO" id="GO:0098554">
    <property type="term" value="C:cytoplasmic side of endoplasmic reticulum membrane"/>
    <property type="evidence" value="ECO:0007669"/>
    <property type="project" value="EnsemblFungi"/>
</dbReference>
<proteinExistence type="inferred from homology"/>
<evidence type="ECO:0000256" key="15">
    <source>
        <dbReference type="ARBA" id="ARBA00031566"/>
    </source>
</evidence>
<dbReference type="InterPro" id="IPR001296">
    <property type="entry name" value="Glyco_trans_1"/>
</dbReference>
<dbReference type="PANTHER" id="PTHR13036:SF0">
    <property type="entry name" value="CHITOBIOSYLDIPHOSPHODOLICHOL BETA-MANNOSYLTRANSFERASE"/>
    <property type="match status" value="1"/>
</dbReference>
<comment type="subcellular location">
    <subcellularLocation>
        <location evidence="1">Endoplasmic reticulum membrane</location>
        <topology evidence="1">Single-pass membrane protein</topology>
    </subcellularLocation>
</comment>
<keyword evidence="7" id="KW-0808">Transferase</keyword>
<keyword evidence="6" id="KW-0328">Glycosyltransferase</keyword>
<dbReference type="GO" id="GO:0004578">
    <property type="term" value="F:chitobiosyldiphosphodolichol beta-mannosyltransferase activity"/>
    <property type="evidence" value="ECO:0007669"/>
    <property type="project" value="UniProtKB-EC"/>
</dbReference>
<dbReference type="EMBL" id="GG692399">
    <property type="protein sequence ID" value="EER32230.1"/>
    <property type="molecule type" value="Genomic_DNA"/>
</dbReference>
<dbReference type="RefSeq" id="XP_002549604.1">
    <property type="nucleotide sequence ID" value="XM_002549558.1"/>
</dbReference>
<organism evidence="20 21">
    <name type="scientific">Candida tropicalis (strain ATCC MYA-3404 / T1)</name>
    <name type="common">Yeast</name>
    <dbReference type="NCBI Taxonomy" id="294747"/>
    <lineage>
        <taxon>Eukaryota</taxon>
        <taxon>Fungi</taxon>
        <taxon>Dikarya</taxon>
        <taxon>Ascomycota</taxon>
        <taxon>Saccharomycotina</taxon>
        <taxon>Pichiomycetes</taxon>
        <taxon>Debaryomycetaceae</taxon>
        <taxon>Candida/Lodderomyces clade</taxon>
        <taxon>Candida</taxon>
    </lineage>
</organism>